<dbReference type="Gene3D" id="3.40.50.1820">
    <property type="entry name" value="alpha/beta hydrolase"/>
    <property type="match status" value="1"/>
</dbReference>
<dbReference type="PANTHER" id="PTHR43798:SF33">
    <property type="entry name" value="HYDROLASE, PUTATIVE (AFU_ORTHOLOGUE AFUA_2G14860)-RELATED"/>
    <property type="match status" value="1"/>
</dbReference>
<dbReference type="InterPro" id="IPR029058">
    <property type="entry name" value="AB_hydrolase_fold"/>
</dbReference>
<keyword evidence="2" id="KW-0031">Aminopeptidase</keyword>
<protein>
    <submittedName>
        <fullName evidence="2">Proline iminopeptidase</fullName>
        <ecNumber evidence="2">3.4.11.5</ecNumber>
    </submittedName>
</protein>
<dbReference type="PANTHER" id="PTHR43798">
    <property type="entry name" value="MONOACYLGLYCEROL LIPASE"/>
    <property type="match status" value="1"/>
</dbReference>
<sequence length="285" mass="30741">MIPVLAPGTHSIEVAGIRQRYHVAGSGPLCLVQPDGPGVHWEYLRLRALEQHLTMVYLEPAGTGGSGWLADGDYSQHRFAELADGVVDHLDGPQVHFLGHGHGGTVALQYALAHPERTAGLILYSTAPTWDGADFDHELALSLEAYLEARPDDEAVRVAAQAFGSGTVSDSDSFLEYLETIQPLYFADYAHTDLTALREVFDATLMPRQTPAEWDVREQLGLVSVPALVLSGAHDVLCGPRWADVLTSGLSHATAAPFALSGHFAHLEQPEAFTKAVVDFLSASR</sequence>
<comment type="caution">
    <text evidence="2">The sequence shown here is derived from an EMBL/GenBank/DDBJ whole genome shotgun (WGS) entry which is preliminary data.</text>
</comment>
<dbReference type="Proteomes" id="UP001519363">
    <property type="component" value="Unassembled WGS sequence"/>
</dbReference>
<gene>
    <name evidence="2" type="ORF">JOF53_007171</name>
</gene>
<reference evidence="2 3" key="1">
    <citation type="submission" date="2021-03" db="EMBL/GenBank/DDBJ databases">
        <title>Sequencing the genomes of 1000 actinobacteria strains.</title>
        <authorList>
            <person name="Klenk H.-P."/>
        </authorList>
    </citation>
    <scope>NUCLEOTIDE SEQUENCE [LARGE SCALE GENOMIC DNA]</scope>
    <source>
        <strain evidence="2 3">DSM 44580</strain>
    </source>
</reference>
<proteinExistence type="predicted"/>
<dbReference type="SUPFAM" id="SSF53474">
    <property type="entry name" value="alpha/beta-Hydrolases"/>
    <property type="match status" value="1"/>
</dbReference>
<dbReference type="EMBL" id="JAGIOO010000001">
    <property type="protein sequence ID" value="MBP2478299.1"/>
    <property type="molecule type" value="Genomic_DNA"/>
</dbReference>
<organism evidence="2 3">
    <name type="scientific">Crossiella equi</name>
    <dbReference type="NCBI Taxonomy" id="130796"/>
    <lineage>
        <taxon>Bacteria</taxon>
        <taxon>Bacillati</taxon>
        <taxon>Actinomycetota</taxon>
        <taxon>Actinomycetes</taxon>
        <taxon>Pseudonocardiales</taxon>
        <taxon>Pseudonocardiaceae</taxon>
        <taxon>Crossiella</taxon>
    </lineage>
</organism>
<dbReference type="InterPro" id="IPR000639">
    <property type="entry name" value="Epox_hydrolase-like"/>
</dbReference>
<keyword evidence="2" id="KW-0378">Hydrolase</keyword>
<name>A0ABS5AQ02_9PSEU</name>
<dbReference type="InterPro" id="IPR050266">
    <property type="entry name" value="AB_hydrolase_sf"/>
</dbReference>
<dbReference type="PRINTS" id="PR00412">
    <property type="entry name" value="EPOXHYDRLASE"/>
</dbReference>
<dbReference type="EC" id="3.4.11.5" evidence="2"/>
<dbReference type="RefSeq" id="WP_158103574.1">
    <property type="nucleotide sequence ID" value="NZ_JAGIOO010000001.1"/>
</dbReference>
<accession>A0ABS5AQ02</accession>
<dbReference type="InterPro" id="IPR000073">
    <property type="entry name" value="AB_hydrolase_1"/>
</dbReference>
<evidence type="ECO:0000313" key="3">
    <source>
        <dbReference type="Proteomes" id="UP001519363"/>
    </source>
</evidence>
<dbReference type="GO" id="GO:0004177">
    <property type="term" value="F:aminopeptidase activity"/>
    <property type="evidence" value="ECO:0007669"/>
    <property type="project" value="UniProtKB-KW"/>
</dbReference>
<feature type="domain" description="AB hydrolase-1" evidence="1">
    <location>
        <begin position="46"/>
        <end position="270"/>
    </location>
</feature>
<keyword evidence="2" id="KW-0645">Protease</keyword>
<keyword evidence="3" id="KW-1185">Reference proteome</keyword>
<evidence type="ECO:0000259" key="1">
    <source>
        <dbReference type="Pfam" id="PF00561"/>
    </source>
</evidence>
<dbReference type="Pfam" id="PF00561">
    <property type="entry name" value="Abhydrolase_1"/>
    <property type="match status" value="1"/>
</dbReference>
<evidence type="ECO:0000313" key="2">
    <source>
        <dbReference type="EMBL" id="MBP2478299.1"/>
    </source>
</evidence>